<sequence>MIKVLSMEQKRKVFNSYPFAEYPTRHGDSLSYRYKRKSVVIDLSPSGRAYVWGRDIATYNKKYKVDPRGWINVKEFSEEDLRELLDEVLSYRNKLPVKV</sequence>
<name>A0ABV8WZE4_9LACT</name>
<gene>
    <name evidence="1" type="ORF">ACFOZY_01085</name>
</gene>
<dbReference type="Proteomes" id="UP001595817">
    <property type="component" value="Unassembled WGS sequence"/>
</dbReference>
<comment type="caution">
    <text evidence="1">The sequence shown here is derived from an EMBL/GenBank/DDBJ whole genome shotgun (WGS) entry which is preliminary data.</text>
</comment>
<organism evidence="1 2">
    <name type="scientific">Chungangia koreensis</name>
    <dbReference type="NCBI Taxonomy" id="752657"/>
    <lineage>
        <taxon>Bacteria</taxon>
        <taxon>Bacillati</taxon>
        <taxon>Bacillota</taxon>
        <taxon>Bacilli</taxon>
        <taxon>Lactobacillales</taxon>
        <taxon>Chungangia</taxon>
    </lineage>
</organism>
<dbReference type="RefSeq" id="WP_378151335.1">
    <property type="nucleotide sequence ID" value="NZ_JBHSEC010000001.1"/>
</dbReference>
<dbReference type="EMBL" id="JBHSEC010000001">
    <property type="protein sequence ID" value="MFC4409021.1"/>
    <property type="molecule type" value="Genomic_DNA"/>
</dbReference>
<protein>
    <submittedName>
        <fullName evidence="1">Uncharacterized protein</fullName>
    </submittedName>
</protein>
<evidence type="ECO:0000313" key="1">
    <source>
        <dbReference type="EMBL" id="MFC4409021.1"/>
    </source>
</evidence>
<evidence type="ECO:0000313" key="2">
    <source>
        <dbReference type="Proteomes" id="UP001595817"/>
    </source>
</evidence>
<accession>A0ABV8WZE4</accession>
<reference evidence="2" key="1">
    <citation type="journal article" date="2019" name="Int. J. Syst. Evol. Microbiol.">
        <title>The Global Catalogue of Microorganisms (GCM) 10K type strain sequencing project: providing services to taxonomists for standard genome sequencing and annotation.</title>
        <authorList>
            <consortium name="The Broad Institute Genomics Platform"/>
            <consortium name="The Broad Institute Genome Sequencing Center for Infectious Disease"/>
            <person name="Wu L."/>
            <person name="Ma J."/>
        </authorList>
    </citation>
    <scope>NUCLEOTIDE SEQUENCE [LARGE SCALE GENOMIC DNA]</scope>
    <source>
        <strain evidence="2">CCUG 59778</strain>
    </source>
</reference>
<keyword evidence="2" id="KW-1185">Reference proteome</keyword>
<proteinExistence type="predicted"/>